<protein>
    <submittedName>
        <fullName evidence="1">Metal-binding protein</fullName>
    </submittedName>
</protein>
<proteinExistence type="predicted"/>
<keyword evidence="2" id="KW-1185">Reference proteome</keyword>
<dbReference type="STRING" id="224999.GCA_001485475_01422"/>
<dbReference type="PIRSF" id="PIRSF018748">
    <property type="entry name" value="UCP018748"/>
    <property type="match status" value="1"/>
</dbReference>
<name>A0A0U9HF61_9FIRM</name>
<dbReference type="RefSeq" id="WP_059032792.1">
    <property type="nucleotide sequence ID" value="NZ_DF977001.1"/>
</dbReference>
<dbReference type="OrthoDB" id="5420534at2"/>
<evidence type="ECO:0000313" key="2">
    <source>
        <dbReference type="Proteomes" id="UP000062160"/>
    </source>
</evidence>
<dbReference type="InterPro" id="IPR019271">
    <property type="entry name" value="DUF2284_metal-binding"/>
</dbReference>
<dbReference type="EMBL" id="DF977001">
    <property type="protein sequence ID" value="GAQ25406.1"/>
    <property type="molecule type" value="Genomic_DNA"/>
</dbReference>
<sequence length="191" mass="21581">MELLTEMEKAKELVNAASTFDNVKLAKLIHTRDIIVDERVRYQCAYSGCREYGRKLMCPPYTLSVDEFKKVLSRYYMALLVQLEGEITNKANWEPESDRWALKLHDVVYQLENKAFGLGFPFAAALIGGSCKLCKECPGINSPNPICVHREKARPSMEAMGVDVLKTCSNMGINMEFSPDKVTWTGFVLLS</sequence>
<gene>
    <name evidence="1" type="ORF">TSYNT_7427</name>
</gene>
<organism evidence="1">
    <name type="scientific">Tepidanaerobacter syntrophicus</name>
    <dbReference type="NCBI Taxonomy" id="224999"/>
    <lineage>
        <taxon>Bacteria</taxon>
        <taxon>Bacillati</taxon>
        <taxon>Bacillota</taxon>
        <taxon>Clostridia</taxon>
        <taxon>Thermosediminibacterales</taxon>
        <taxon>Tepidanaerobacteraceae</taxon>
        <taxon>Tepidanaerobacter</taxon>
    </lineage>
</organism>
<reference evidence="1" key="1">
    <citation type="journal article" date="2016" name="Genome Announc.">
        <title>Draft Genome Sequence of the Syntrophic Lactate-Degrading Bacterium Tepidanaerobacter syntrophicus JLT.</title>
        <authorList>
            <person name="Matsuura N."/>
            <person name="Ohashi A."/>
            <person name="Tourlousse D.M."/>
            <person name="Sekiguchi Y."/>
        </authorList>
    </citation>
    <scope>NUCLEOTIDE SEQUENCE [LARGE SCALE GENOMIC DNA]</scope>
    <source>
        <strain evidence="1">JL</strain>
    </source>
</reference>
<evidence type="ECO:0000313" key="1">
    <source>
        <dbReference type="EMBL" id="GAQ25406.1"/>
    </source>
</evidence>
<dbReference type="Proteomes" id="UP000062160">
    <property type="component" value="Unassembled WGS sequence"/>
</dbReference>
<dbReference type="AlphaFoldDB" id="A0A0U9HF61"/>
<accession>A0A0U9HF61</accession>
<dbReference type="Pfam" id="PF10050">
    <property type="entry name" value="DUF2284"/>
    <property type="match status" value="1"/>
</dbReference>